<accession>B4D3Z9</accession>
<evidence type="ECO:0000256" key="6">
    <source>
        <dbReference type="ARBA" id="ARBA00022989"/>
    </source>
</evidence>
<dbReference type="RefSeq" id="WP_006980962.1">
    <property type="nucleotide sequence ID" value="NZ_ABVL01000010.1"/>
</dbReference>
<feature type="transmembrane region" description="Helical" evidence="8">
    <location>
        <begin position="66"/>
        <end position="85"/>
    </location>
</feature>
<sequence>MVVGAAAYISEGLVAFALITLGVQLSQTKVRQSLPRLGWALGLRLLIAPGIAAALVPIFGFKGQEATIMIVSSSFPTAVNTALIAHEFNADSQFAAAAVFYSTLLSMFTVTLLIAFLR</sequence>
<name>B4D3Z9_9BACT</name>
<keyword evidence="5 8" id="KW-0812">Transmembrane</keyword>
<comment type="similarity">
    <text evidence="2">Belongs to the auxin efflux carrier (TC 2.A.69) family.</text>
</comment>
<evidence type="ECO:0000256" key="8">
    <source>
        <dbReference type="SAM" id="Phobius"/>
    </source>
</evidence>
<organism evidence="9 10">
    <name type="scientific">Chthoniobacter flavus Ellin428</name>
    <dbReference type="NCBI Taxonomy" id="497964"/>
    <lineage>
        <taxon>Bacteria</taxon>
        <taxon>Pseudomonadati</taxon>
        <taxon>Verrucomicrobiota</taxon>
        <taxon>Spartobacteria</taxon>
        <taxon>Chthoniobacterales</taxon>
        <taxon>Chthoniobacteraceae</taxon>
        <taxon>Chthoniobacter</taxon>
    </lineage>
</organism>
<feature type="transmembrane region" description="Helical" evidence="8">
    <location>
        <begin position="6"/>
        <end position="25"/>
    </location>
</feature>
<proteinExistence type="inferred from homology"/>
<dbReference type="Gene3D" id="1.20.1530.20">
    <property type="match status" value="1"/>
</dbReference>
<protein>
    <submittedName>
        <fullName evidence="9">Putative permease</fullName>
    </submittedName>
</protein>
<evidence type="ECO:0000256" key="5">
    <source>
        <dbReference type="ARBA" id="ARBA00022692"/>
    </source>
</evidence>
<keyword evidence="4" id="KW-1003">Cell membrane</keyword>
<evidence type="ECO:0000313" key="10">
    <source>
        <dbReference type="Proteomes" id="UP000005824"/>
    </source>
</evidence>
<dbReference type="EMBL" id="ABVL01000010">
    <property type="protein sequence ID" value="EDY18979.1"/>
    <property type="molecule type" value="Genomic_DNA"/>
</dbReference>
<evidence type="ECO:0000256" key="4">
    <source>
        <dbReference type="ARBA" id="ARBA00022475"/>
    </source>
</evidence>
<dbReference type="GO" id="GO:0055085">
    <property type="term" value="P:transmembrane transport"/>
    <property type="evidence" value="ECO:0007669"/>
    <property type="project" value="InterPro"/>
</dbReference>
<evidence type="ECO:0000256" key="7">
    <source>
        <dbReference type="ARBA" id="ARBA00023136"/>
    </source>
</evidence>
<comment type="caution">
    <text evidence="9">The sequence shown here is derived from an EMBL/GenBank/DDBJ whole genome shotgun (WGS) entry which is preliminary data.</text>
</comment>
<dbReference type="Proteomes" id="UP000005824">
    <property type="component" value="Unassembled WGS sequence"/>
</dbReference>
<evidence type="ECO:0000256" key="2">
    <source>
        <dbReference type="ARBA" id="ARBA00010145"/>
    </source>
</evidence>
<dbReference type="STRING" id="497964.CfE428DRAFT_3637"/>
<reference evidence="9 10" key="1">
    <citation type="journal article" date="2011" name="J. Bacteriol.">
        <title>Genome sequence of Chthoniobacter flavus Ellin428, an aerobic heterotrophic soil bacterium.</title>
        <authorList>
            <person name="Kant R."/>
            <person name="van Passel M.W."/>
            <person name="Palva A."/>
            <person name="Lucas S."/>
            <person name="Lapidus A."/>
            <person name="Glavina Del Rio T."/>
            <person name="Dalin E."/>
            <person name="Tice H."/>
            <person name="Bruce D."/>
            <person name="Goodwin L."/>
            <person name="Pitluck S."/>
            <person name="Larimer F.W."/>
            <person name="Land M.L."/>
            <person name="Hauser L."/>
            <person name="Sangwan P."/>
            <person name="de Vos W.M."/>
            <person name="Janssen P.H."/>
            <person name="Smidt H."/>
        </authorList>
    </citation>
    <scope>NUCLEOTIDE SEQUENCE [LARGE SCALE GENOMIC DNA]</scope>
    <source>
        <strain evidence="9 10">Ellin428</strain>
    </source>
</reference>
<dbReference type="InterPro" id="IPR038770">
    <property type="entry name" value="Na+/solute_symporter_sf"/>
</dbReference>
<dbReference type="Pfam" id="PF03547">
    <property type="entry name" value="Mem_trans"/>
    <property type="match status" value="1"/>
</dbReference>
<dbReference type="InParanoid" id="B4D3Z9"/>
<gene>
    <name evidence="9" type="ORF">CfE428DRAFT_3637</name>
</gene>
<evidence type="ECO:0000313" key="9">
    <source>
        <dbReference type="EMBL" id="EDY18979.1"/>
    </source>
</evidence>
<dbReference type="GO" id="GO:0005886">
    <property type="term" value="C:plasma membrane"/>
    <property type="evidence" value="ECO:0007669"/>
    <property type="project" value="UniProtKB-SubCell"/>
</dbReference>
<keyword evidence="3" id="KW-0813">Transport</keyword>
<comment type="subcellular location">
    <subcellularLocation>
        <location evidence="1">Cell membrane</location>
        <topology evidence="1">Multi-pass membrane protein</topology>
    </subcellularLocation>
</comment>
<feature type="transmembrane region" description="Helical" evidence="8">
    <location>
        <begin position="37"/>
        <end position="60"/>
    </location>
</feature>
<evidence type="ECO:0000256" key="1">
    <source>
        <dbReference type="ARBA" id="ARBA00004651"/>
    </source>
</evidence>
<dbReference type="PANTHER" id="PTHR36838:SF1">
    <property type="entry name" value="SLR1864 PROTEIN"/>
    <property type="match status" value="1"/>
</dbReference>
<feature type="transmembrane region" description="Helical" evidence="8">
    <location>
        <begin position="97"/>
        <end position="117"/>
    </location>
</feature>
<keyword evidence="7 8" id="KW-0472">Membrane</keyword>
<keyword evidence="10" id="KW-1185">Reference proteome</keyword>
<dbReference type="PANTHER" id="PTHR36838">
    <property type="entry name" value="AUXIN EFFLUX CARRIER FAMILY PROTEIN"/>
    <property type="match status" value="1"/>
</dbReference>
<keyword evidence="6 8" id="KW-1133">Transmembrane helix</keyword>
<dbReference type="eggNOG" id="COG0679">
    <property type="taxonomic scope" value="Bacteria"/>
</dbReference>
<dbReference type="AlphaFoldDB" id="B4D3Z9"/>
<dbReference type="InterPro" id="IPR004776">
    <property type="entry name" value="Mem_transp_PIN-like"/>
</dbReference>
<evidence type="ECO:0000256" key="3">
    <source>
        <dbReference type="ARBA" id="ARBA00022448"/>
    </source>
</evidence>